<dbReference type="RefSeq" id="WP_338537835.1">
    <property type="nucleotide sequence ID" value="NZ_CP104874.1"/>
</dbReference>
<accession>A0ABZ2FBD4</accession>
<evidence type="ECO:0000313" key="3">
    <source>
        <dbReference type="Proteomes" id="UP001381003"/>
    </source>
</evidence>
<keyword evidence="1" id="KW-0732">Signal</keyword>
<dbReference type="EMBL" id="CP104874">
    <property type="protein sequence ID" value="WWF04496.1"/>
    <property type="molecule type" value="Genomic_DNA"/>
</dbReference>
<sequence>MTTTTRTSTTPRLGTRMVAALGTAASVVALGAATAAPVSARPAGTSSAGSSASTTSDWCNRDLGAGSVSFSKRSWPLTGGLHMDTYNGTVSRSQGLVSGTTHLYNSYWGMGYTGSTMVVLRNSCGEVIGVTPPARWGVDAKTWFWNGNERYEYHGQPISSTITRRVASAEVIHNRVTGTDYKARYNTIRDLACQVFEPACILPRL</sequence>
<name>A0ABZ2FBD4_9MICO</name>
<keyword evidence="3" id="KW-1185">Reference proteome</keyword>
<feature type="signal peptide" evidence="1">
    <location>
        <begin position="1"/>
        <end position="40"/>
    </location>
</feature>
<reference evidence="2 3" key="1">
    <citation type="submission" date="2022-09" db="EMBL/GenBank/DDBJ databases">
        <title>Complete genome sequence of Janibacter terrae strain COS04-44, PCL-degrading bacteria isolated from oil spilled coast.</title>
        <authorList>
            <person name="Park H."/>
            <person name="Kim J.Y."/>
            <person name="An S.H."/>
            <person name="Lee C.M."/>
            <person name="Weon H.-Y."/>
        </authorList>
    </citation>
    <scope>NUCLEOTIDE SEQUENCE [LARGE SCALE GENOMIC DNA]</scope>
    <source>
        <strain evidence="2 3">COS04-44</strain>
    </source>
</reference>
<feature type="chain" id="PRO_5046606539" evidence="1">
    <location>
        <begin position="41"/>
        <end position="205"/>
    </location>
</feature>
<evidence type="ECO:0000313" key="2">
    <source>
        <dbReference type="EMBL" id="WWF04496.1"/>
    </source>
</evidence>
<organism evidence="2 3">
    <name type="scientific">Janibacter terrae</name>
    <dbReference type="NCBI Taxonomy" id="103817"/>
    <lineage>
        <taxon>Bacteria</taxon>
        <taxon>Bacillati</taxon>
        <taxon>Actinomycetota</taxon>
        <taxon>Actinomycetes</taxon>
        <taxon>Micrococcales</taxon>
        <taxon>Intrasporangiaceae</taxon>
        <taxon>Janibacter</taxon>
    </lineage>
</organism>
<proteinExistence type="predicted"/>
<evidence type="ECO:0000256" key="1">
    <source>
        <dbReference type="SAM" id="SignalP"/>
    </source>
</evidence>
<dbReference type="Proteomes" id="UP001381003">
    <property type="component" value="Chromosome"/>
</dbReference>
<gene>
    <name evidence="2" type="ORF">N5P18_12460</name>
</gene>
<protein>
    <submittedName>
        <fullName evidence="2">Uncharacterized protein</fullName>
    </submittedName>
</protein>